<dbReference type="STRING" id="742727.HMPREF9447_03903"/>
<dbReference type="Pfam" id="PF03796">
    <property type="entry name" value="DnaB_C"/>
    <property type="match status" value="1"/>
</dbReference>
<feature type="domain" description="SF4 helicase" evidence="7">
    <location>
        <begin position="386"/>
        <end position="649"/>
    </location>
</feature>
<dbReference type="PANTHER" id="PTHR12873:SF0">
    <property type="entry name" value="TWINKLE MTDNA HELICASE"/>
    <property type="match status" value="1"/>
</dbReference>
<evidence type="ECO:0000259" key="7">
    <source>
        <dbReference type="PROSITE" id="PS51199"/>
    </source>
</evidence>
<keyword evidence="2" id="KW-0639">Primosome</keyword>
<evidence type="ECO:0000256" key="3">
    <source>
        <dbReference type="ARBA" id="ARBA00022679"/>
    </source>
</evidence>
<protein>
    <recommendedName>
        <fullName evidence="7">SF4 helicase domain-containing protein</fullName>
    </recommendedName>
</protein>
<dbReference type="GO" id="GO:1990077">
    <property type="term" value="C:primosome complex"/>
    <property type="evidence" value="ECO:0007669"/>
    <property type="project" value="UniProtKB-KW"/>
</dbReference>
<dbReference type="PANTHER" id="PTHR12873">
    <property type="entry name" value="T7-LIKE MITOCHONDRIAL DNA HELICASE"/>
    <property type="match status" value="1"/>
</dbReference>
<keyword evidence="9" id="KW-1185">Reference proteome</keyword>
<dbReference type="AlphaFoldDB" id="K9DVQ5"/>
<dbReference type="InterPro" id="IPR034154">
    <property type="entry name" value="TOPRIM_DnaG/twinkle"/>
</dbReference>
<evidence type="ECO:0000313" key="9">
    <source>
        <dbReference type="Proteomes" id="UP000009872"/>
    </source>
</evidence>
<evidence type="ECO:0000313" key="8">
    <source>
        <dbReference type="EMBL" id="EKU89029.1"/>
    </source>
</evidence>
<dbReference type="InterPro" id="IPR007694">
    <property type="entry name" value="DNA_helicase_DnaB-like_C"/>
</dbReference>
<dbReference type="GO" id="GO:0003697">
    <property type="term" value="F:single-stranded DNA binding"/>
    <property type="evidence" value="ECO:0007669"/>
    <property type="project" value="InterPro"/>
</dbReference>
<dbReference type="Gene3D" id="3.40.50.300">
    <property type="entry name" value="P-loop containing nucleotide triphosphate hydrolases"/>
    <property type="match status" value="1"/>
</dbReference>
<name>K9DVQ5_9BACE</name>
<dbReference type="Gene3D" id="3.40.1360.10">
    <property type="match status" value="1"/>
</dbReference>
<dbReference type="RefSeq" id="WP_009131427.1">
    <property type="nucleotide sequence ID" value="NZ_JH992943.1"/>
</dbReference>
<keyword evidence="5" id="KW-0235">DNA replication</keyword>
<dbReference type="CDD" id="cd01029">
    <property type="entry name" value="TOPRIM_primases"/>
    <property type="match status" value="1"/>
</dbReference>
<dbReference type="GO" id="GO:0005524">
    <property type="term" value="F:ATP binding"/>
    <property type="evidence" value="ECO:0007669"/>
    <property type="project" value="InterPro"/>
</dbReference>
<proteinExistence type="predicted"/>
<dbReference type="InterPro" id="IPR027417">
    <property type="entry name" value="P-loop_NTPase"/>
</dbReference>
<dbReference type="PROSITE" id="PS51199">
    <property type="entry name" value="SF4_HELICASE"/>
    <property type="match status" value="1"/>
</dbReference>
<evidence type="ECO:0000256" key="2">
    <source>
        <dbReference type="ARBA" id="ARBA00022515"/>
    </source>
</evidence>
<dbReference type="GO" id="GO:0006269">
    <property type="term" value="P:DNA replication, synthesis of primer"/>
    <property type="evidence" value="ECO:0007669"/>
    <property type="project" value="UniProtKB-KW"/>
</dbReference>
<dbReference type="SUPFAM" id="SSF52540">
    <property type="entry name" value="P-loop containing nucleoside triphosphate hydrolases"/>
    <property type="match status" value="1"/>
</dbReference>
<dbReference type="PATRIC" id="fig|742727.4.peg.3978"/>
<comment type="caution">
    <text evidence="8">The sequence shown here is derived from an EMBL/GenBank/DDBJ whole genome shotgun (WGS) entry which is preliminary data.</text>
</comment>
<dbReference type="GO" id="GO:0043139">
    <property type="term" value="F:5'-3' DNA helicase activity"/>
    <property type="evidence" value="ECO:0007669"/>
    <property type="project" value="InterPro"/>
</dbReference>
<organism evidence="8 9">
    <name type="scientific">Bacteroides oleiciplenus YIT 12058</name>
    <dbReference type="NCBI Taxonomy" id="742727"/>
    <lineage>
        <taxon>Bacteria</taxon>
        <taxon>Pseudomonadati</taxon>
        <taxon>Bacteroidota</taxon>
        <taxon>Bacteroidia</taxon>
        <taxon>Bacteroidales</taxon>
        <taxon>Bacteroidaceae</taxon>
        <taxon>Bacteroides</taxon>
    </lineage>
</organism>
<dbReference type="OrthoDB" id="1038270at2"/>
<sequence>MKPFYYLSDFPERKNAGQNFVAECPKCGKKHLSISKKTGAFHCFYAGCDFNGKLKDFWEERPYSDSSFTGNTGGNYTGTSKVTRYAGKRNDAACSNSTINGKNTSEVPMIPEDYKKLSPEVFSQIKSLTNDPETNDQDQLAARRYLADQGISLEKAIEAHIGCLTHRCYGKDDEKKATGTQYHCIAYVNYVNGQPVNAKYRSCDPSTVKTTSDGNAIGTENPVCYTKFWSQDSPTTPCAPYNIDCINPLRVSEEHIPRLIVTEGEKDVLTLLETGYPYAISVPNGAASDLAKTFEAFEPWLDQVRDIVICGDRDLPGRTLIKHLTDYFGARGLLTTLPGDCKDISDVLATYGSNVVREIIESAEAQHTSDIITVSERTNEILDALHGEYDHGYDVGYGPLTDHIFHPTDQGGLIITTGKPNSGKTDFLNDLTCRLMAKTGRYVCYLSFEVPDKNKHIAHLIQLMLGKVNTANYTREQLQPIVSFLNTHMVHLDLHEVSPTPTNIIARADRVRRTAPLKYLIIDPYLFMEMETGRYSTETQAIKAMLTQMQAWGRNNNIWVIIVAHPRSLKKQNGKNELEDIDMYTISGSANWANLADFIFSISRIKEQDRSYTRLDMLKVRDQDLCQTGSVLYVRQACGRYDERESEEQIVAETQGKIMAKDQNPWLEQLKEVESGE</sequence>
<dbReference type="eggNOG" id="COG0305">
    <property type="taxonomic scope" value="Bacteria"/>
</dbReference>
<dbReference type="SUPFAM" id="SSF56731">
    <property type="entry name" value="DNA primase core"/>
    <property type="match status" value="1"/>
</dbReference>
<dbReference type="Gene3D" id="3.90.580.10">
    <property type="entry name" value="Zinc finger, CHC2-type domain"/>
    <property type="match status" value="1"/>
</dbReference>
<reference evidence="8 9" key="1">
    <citation type="submission" date="2012-09" db="EMBL/GenBank/DDBJ databases">
        <title>The Genome Sequence of Bacteroides oleiciplenus YIT 12058.</title>
        <authorList>
            <consortium name="The Broad Institute Genome Sequencing Platform"/>
            <person name="Earl A."/>
            <person name="Ward D."/>
            <person name="Feldgarden M."/>
            <person name="Gevers D."/>
            <person name="Morotomi M."/>
            <person name="Walker B."/>
            <person name="Young S.K."/>
            <person name="Zeng Q."/>
            <person name="Gargeya S."/>
            <person name="Fitzgerald M."/>
            <person name="Haas B."/>
            <person name="Abouelleil A."/>
            <person name="Alvarado L."/>
            <person name="Arachchi H.M."/>
            <person name="Berlin A.M."/>
            <person name="Chapman S.B."/>
            <person name="Goldberg J."/>
            <person name="Griggs A."/>
            <person name="Gujja S."/>
            <person name="Hansen M."/>
            <person name="Howarth C."/>
            <person name="Imamovic A."/>
            <person name="Larimer J."/>
            <person name="McCowen C."/>
            <person name="Montmayeur A."/>
            <person name="Murphy C."/>
            <person name="Neiman D."/>
            <person name="Pearson M."/>
            <person name="Priest M."/>
            <person name="Roberts A."/>
            <person name="Saif S."/>
            <person name="Shea T."/>
            <person name="Sisk P."/>
            <person name="Sykes S."/>
            <person name="Wortman J."/>
            <person name="Nusbaum C."/>
            <person name="Birren B."/>
        </authorList>
    </citation>
    <scope>NUCLEOTIDE SEQUENCE [LARGE SCALE GENOMIC DNA]</scope>
    <source>
        <strain evidence="8 9">YIT 12058</strain>
    </source>
</reference>
<gene>
    <name evidence="8" type="ORF">HMPREF9447_03903</name>
</gene>
<evidence type="ECO:0000256" key="6">
    <source>
        <dbReference type="ARBA" id="ARBA00023163"/>
    </source>
</evidence>
<dbReference type="Proteomes" id="UP000009872">
    <property type="component" value="Unassembled WGS sequence"/>
</dbReference>
<dbReference type="InterPro" id="IPR036977">
    <property type="entry name" value="DNA_primase_Znf_CHC2"/>
</dbReference>
<dbReference type="EMBL" id="ADLF01000016">
    <property type="protein sequence ID" value="EKU89029.1"/>
    <property type="molecule type" value="Genomic_DNA"/>
</dbReference>
<dbReference type="SMART" id="SM00493">
    <property type="entry name" value="TOPRIM"/>
    <property type="match status" value="1"/>
</dbReference>
<keyword evidence="3" id="KW-0808">Transferase</keyword>
<evidence type="ECO:0000256" key="1">
    <source>
        <dbReference type="ARBA" id="ARBA00022478"/>
    </source>
</evidence>
<keyword evidence="6" id="KW-0804">Transcription</keyword>
<dbReference type="InterPro" id="IPR006171">
    <property type="entry name" value="TOPRIM_dom"/>
</dbReference>
<dbReference type="GO" id="GO:0016779">
    <property type="term" value="F:nucleotidyltransferase activity"/>
    <property type="evidence" value="ECO:0007669"/>
    <property type="project" value="UniProtKB-KW"/>
</dbReference>
<dbReference type="GO" id="GO:0008270">
    <property type="term" value="F:zinc ion binding"/>
    <property type="evidence" value="ECO:0007669"/>
    <property type="project" value="InterPro"/>
</dbReference>
<evidence type="ECO:0000256" key="5">
    <source>
        <dbReference type="ARBA" id="ARBA00022705"/>
    </source>
</evidence>
<dbReference type="GO" id="GO:0000428">
    <property type="term" value="C:DNA-directed RNA polymerase complex"/>
    <property type="evidence" value="ECO:0007669"/>
    <property type="project" value="UniProtKB-KW"/>
</dbReference>
<dbReference type="Pfam" id="PF13662">
    <property type="entry name" value="Toprim_4"/>
    <property type="match status" value="1"/>
</dbReference>
<accession>K9DVQ5</accession>
<evidence type="ECO:0000256" key="4">
    <source>
        <dbReference type="ARBA" id="ARBA00022695"/>
    </source>
</evidence>
<keyword evidence="4" id="KW-0548">Nucleotidyltransferase</keyword>
<dbReference type="HOGENOM" id="CLU_417790_0_0_10"/>
<dbReference type="InterPro" id="IPR027032">
    <property type="entry name" value="Twinkle-like"/>
</dbReference>
<keyword evidence="1" id="KW-0240">DNA-directed RNA polymerase</keyword>